<evidence type="ECO:0000256" key="1">
    <source>
        <dbReference type="SAM" id="MobiDB-lite"/>
    </source>
</evidence>
<sequence>MGPARNVHPRPRRQGGGRSALYEERRSARGTAVQYAAEWSDAAAQATFDALHAGSRQLSTGICSRTEDVLTSGERGIGRFVARDCKGISAADRALAAEIIGVHAERMSLC</sequence>
<evidence type="ECO:0000313" key="3">
    <source>
        <dbReference type="Proteomes" id="UP001515480"/>
    </source>
</evidence>
<reference evidence="2 3" key="1">
    <citation type="journal article" date="2024" name="Science">
        <title>Giant polyketide synthase enzymes in the biosynthesis of giant marine polyether toxins.</title>
        <authorList>
            <person name="Fallon T.R."/>
            <person name="Shende V.V."/>
            <person name="Wierzbicki I.H."/>
            <person name="Pendleton A.L."/>
            <person name="Watervoot N.F."/>
            <person name="Auber R.P."/>
            <person name="Gonzalez D.J."/>
            <person name="Wisecaver J.H."/>
            <person name="Moore B.S."/>
        </authorList>
    </citation>
    <scope>NUCLEOTIDE SEQUENCE [LARGE SCALE GENOMIC DNA]</scope>
    <source>
        <strain evidence="2 3">12B1</strain>
    </source>
</reference>
<evidence type="ECO:0000313" key="2">
    <source>
        <dbReference type="EMBL" id="KAL1523963.1"/>
    </source>
</evidence>
<proteinExistence type="predicted"/>
<name>A0AB34JSK1_PRYPA</name>
<dbReference type="EMBL" id="JBGBPQ010000005">
    <property type="protein sequence ID" value="KAL1523963.1"/>
    <property type="molecule type" value="Genomic_DNA"/>
</dbReference>
<accession>A0AB34JSK1</accession>
<keyword evidence="3" id="KW-1185">Reference proteome</keyword>
<gene>
    <name evidence="2" type="ORF">AB1Y20_018879</name>
</gene>
<organism evidence="2 3">
    <name type="scientific">Prymnesium parvum</name>
    <name type="common">Toxic golden alga</name>
    <dbReference type="NCBI Taxonomy" id="97485"/>
    <lineage>
        <taxon>Eukaryota</taxon>
        <taxon>Haptista</taxon>
        <taxon>Haptophyta</taxon>
        <taxon>Prymnesiophyceae</taxon>
        <taxon>Prymnesiales</taxon>
        <taxon>Prymnesiaceae</taxon>
        <taxon>Prymnesium</taxon>
    </lineage>
</organism>
<protein>
    <submittedName>
        <fullName evidence="2">Uncharacterized protein</fullName>
    </submittedName>
</protein>
<feature type="region of interest" description="Disordered" evidence="1">
    <location>
        <begin position="1"/>
        <end position="23"/>
    </location>
</feature>
<dbReference type="AlphaFoldDB" id="A0AB34JSK1"/>
<dbReference type="Proteomes" id="UP001515480">
    <property type="component" value="Unassembled WGS sequence"/>
</dbReference>
<comment type="caution">
    <text evidence="2">The sequence shown here is derived from an EMBL/GenBank/DDBJ whole genome shotgun (WGS) entry which is preliminary data.</text>
</comment>